<feature type="domain" description="TonB-dependent receptor plug" evidence="9">
    <location>
        <begin position="110"/>
        <end position="213"/>
    </location>
</feature>
<keyword evidence="6 7" id="KW-0998">Cell outer membrane</keyword>
<feature type="chain" id="PRO_5016249814" evidence="8">
    <location>
        <begin position="19"/>
        <end position="987"/>
    </location>
</feature>
<dbReference type="SUPFAM" id="SSF56935">
    <property type="entry name" value="Porins"/>
    <property type="match status" value="1"/>
</dbReference>
<dbReference type="InterPro" id="IPR023997">
    <property type="entry name" value="TonB-dep_OMP_SusC/RagA_CS"/>
</dbReference>
<evidence type="ECO:0000313" key="10">
    <source>
        <dbReference type="EMBL" id="RAR48880.1"/>
    </source>
</evidence>
<dbReference type="AlphaFoldDB" id="A0A328WRB2"/>
<dbReference type="EMBL" id="QLSV01000004">
    <property type="protein sequence ID" value="RAR48880.1"/>
    <property type="molecule type" value="Genomic_DNA"/>
</dbReference>
<evidence type="ECO:0000256" key="3">
    <source>
        <dbReference type="ARBA" id="ARBA00022452"/>
    </source>
</evidence>
<dbReference type="Pfam" id="PF13715">
    <property type="entry name" value="CarbopepD_reg_2"/>
    <property type="match status" value="1"/>
</dbReference>
<dbReference type="RefSeq" id="WP_112085347.1">
    <property type="nucleotide sequence ID" value="NZ_QLSV01000004.1"/>
</dbReference>
<dbReference type="InterPro" id="IPR037066">
    <property type="entry name" value="Plug_dom_sf"/>
</dbReference>
<keyword evidence="11" id="KW-1185">Reference proteome</keyword>
<evidence type="ECO:0000313" key="11">
    <source>
        <dbReference type="Proteomes" id="UP000249518"/>
    </source>
</evidence>
<dbReference type="Gene3D" id="2.170.130.10">
    <property type="entry name" value="TonB-dependent receptor, plug domain"/>
    <property type="match status" value="1"/>
</dbReference>
<keyword evidence="3 7" id="KW-1134">Transmembrane beta strand</keyword>
<dbReference type="InterPro" id="IPR012910">
    <property type="entry name" value="Plug_dom"/>
</dbReference>
<dbReference type="PROSITE" id="PS52016">
    <property type="entry name" value="TONB_DEPENDENT_REC_3"/>
    <property type="match status" value="1"/>
</dbReference>
<dbReference type="InterPro" id="IPR008969">
    <property type="entry name" value="CarboxyPept-like_regulatory"/>
</dbReference>
<name>A0A328WRB2_9FLAO</name>
<dbReference type="NCBIfam" id="TIGR04057">
    <property type="entry name" value="SusC_RagA_signa"/>
    <property type="match status" value="1"/>
</dbReference>
<dbReference type="Gene3D" id="2.40.170.20">
    <property type="entry name" value="TonB-dependent receptor, beta-barrel domain"/>
    <property type="match status" value="1"/>
</dbReference>
<keyword evidence="2 7" id="KW-0813">Transport</keyword>
<dbReference type="SUPFAM" id="SSF49464">
    <property type="entry name" value="Carboxypeptidase regulatory domain-like"/>
    <property type="match status" value="1"/>
</dbReference>
<evidence type="ECO:0000256" key="5">
    <source>
        <dbReference type="ARBA" id="ARBA00023136"/>
    </source>
</evidence>
<keyword evidence="5 7" id="KW-0472">Membrane</keyword>
<evidence type="ECO:0000259" key="9">
    <source>
        <dbReference type="Pfam" id="PF07715"/>
    </source>
</evidence>
<dbReference type="InterPro" id="IPR036942">
    <property type="entry name" value="Beta-barrel_TonB_sf"/>
</dbReference>
<dbReference type="InterPro" id="IPR023996">
    <property type="entry name" value="TonB-dep_OMP_SusC/RagA"/>
</dbReference>
<keyword evidence="4 7" id="KW-0812">Transmembrane</keyword>
<accession>A0A328WRB2</accession>
<dbReference type="Proteomes" id="UP000249518">
    <property type="component" value="Unassembled WGS sequence"/>
</dbReference>
<reference evidence="10 11" key="1">
    <citation type="submission" date="2018-06" db="EMBL/GenBank/DDBJ databases">
        <title>Genomic Encyclopedia of Type Strains, Phase III (KMG-III): the genomes of soil and plant-associated and newly described type strains.</title>
        <authorList>
            <person name="Whitman W."/>
        </authorList>
    </citation>
    <scope>NUCLEOTIDE SEQUENCE [LARGE SCALE GENOMIC DNA]</scope>
    <source>
        <strain evidence="10 11">CGMCC 1.12504</strain>
    </source>
</reference>
<comment type="caution">
    <text evidence="10">The sequence shown here is derived from an EMBL/GenBank/DDBJ whole genome shotgun (WGS) entry which is preliminary data.</text>
</comment>
<dbReference type="Pfam" id="PF07715">
    <property type="entry name" value="Plug"/>
    <property type="match status" value="1"/>
</dbReference>
<dbReference type="GO" id="GO:0009279">
    <property type="term" value="C:cell outer membrane"/>
    <property type="evidence" value="ECO:0007669"/>
    <property type="project" value="UniProtKB-SubCell"/>
</dbReference>
<evidence type="ECO:0000256" key="4">
    <source>
        <dbReference type="ARBA" id="ARBA00022692"/>
    </source>
</evidence>
<keyword evidence="8" id="KW-0732">Signal</keyword>
<comment type="subcellular location">
    <subcellularLocation>
        <location evidence="1 7">Cell outer membrane</location>
        <topology evidence="1 7">Multi-pass membrane protein</topology>
    </subcellularLocation>
</comment>
<dbReference type="NCBIfam" id="TIGR04056">
    <property type="entry name" value="OMP_RagA_SusC"/>
    <property type="match status" value="1"/>
</dbReference>
<feature type="signal peptide" evidence="8">
    <location>
        <begin position="1"/>
        <end position="18"/>
    </location>
</feature>
<dbReference type="InterPro" id="IPR039426">
    <property type="entry name" value="TonB-dep_rcpt-like"/>
</dbReference>
<protein>
    <submittedName>
        <fullName evidence="10">TonB-linked SusC/RagA family outer membrane protein</fullName>
    </submittedName>
</protein>
<proteinExistence type="inferred from homology"/>
<evidence type="ECO:0000256" key="2">
    <source>
        <dbReference type="ARBA" id="ARBA00022448"/>
    </source>
</evidence>
<dbReference type="OrthoDB" id="9768177at2"/>
<comment type="similarity">
    <text evidence="7">Belongs to the TonB-dependent receptor family.</text>
</comment>
<evidence type="ECO:0000256" key="1">
    <source>
        <dbReference type="ARBA" id="ARBA00004571"/>
    </source>
</evidence>
<sequence>MTKFLMLLAILSVSVVSAQVVKGKVTDQTGMPIPDVIVLVIGTQENSVTDFDGNFQINANEGDEIQFSMLSFEKLTMKASQNMAVVLKNDNKQNLDEVVLIGFGTKRLGSITGSVSQIKSEEILKTPAQSAIQSVQGKMAGVNIVTNDEPGANPSIRIRGLGTLLGGRDPLYIIDGIESRSLNGLSPNEIASMDILKDASSQAIYGQKGSNGVIIITTKKGKQGKIKVTYDSYYGQRFIQREVKMADALRYSFYNNVALGSTDFFNLNQQPINTNWLDEITSTGTVLSNFISLSGGNETANYYLGITNFQDEGILNGTEFQRTNINSRNDFKLFDGRLKINQSINMSIVKNTPKPLSAFSNAYKQAPIMPVRYPNGRWGNPFINEDGLNDIDGIRYNNVANPVAQLFYANEKNKNFLVSGAIGAELKILDDLKFNSSFGATVDFAKGYSYVASREIWLSQNPTQNAEDYPENSPINVLNQRRSDSYEWNWDNFVTYKKIFGEHNVTAVAGMSRSTRGIFEFLNATRLDVPEQSNYWSLNLSTNNDLIAPGSVVSNLISTPVVSIAYFARAEYEFKGKYLFSALLRREGISSFQKGKQWGNFPAVSAGWIVSEEEFFKKQKVIESFKVRIGYGEVGNGNTLNSLNYINFPSGFNYSFGENPQINPGAANQYEVDPNLTWETMKEVNVGFDFGLFSNRLTGTVDYYVRNTENAILPVVLPRVLSPGRVTLNTGTVVNKGVEMSLRWLDKINDNWRYSIGANFSNNNNELTKVNSANFADFIGGGLGNGQFTKQVLVGQPLGSFYVFEVTGLDSDGAFTYSEERVNAGSYIPTYTYGLNFNLYFKNFDFSTDLYGVGGNKIYNGKKAQRFGGENVEFDVLNSFWTPSTPNATNPRPFNDVPVASTYYVEDGDYLRINNITLGYTFPKFYEKIDKVRLYVTAINPFIFTKYSGFSPEIAGNNNADPLGNAGIELDAYPTNKSFLIGLNVSF</sequence>
<evidence type="ECO:0000256" key="8">
    <source>
        <dbReference type="SAM" id="SignalP"/>
    </source>
</evidence>
<evidence type="ECO:0000256" key="6">
    <source>
        <dbReference type="ARBA" id="ARBA00023237"/>
    </source>
</evidence>
<gene>
    <name evidence="10" type="ORF">B0I10_10416</name>
</gene>
<evidence type="ECO:0000256" key="7">
    <source>
        <dbReference type="PROSITE-ProRule" id="PRU01360"/>
    </source>
</evidence>
<dbReference type="Gene3D" id="2.60.40.1120">
    <property type="entry name" value="Carboxypeptidase-like, regulatory domain"/>
    <property type="match status" value="1"/>
</dbReference>
<organism evidence="10 11">
    <name type="scientific">Flavobacterium lacus</name>
    <dbReference type="NCBI Taxonomy" id="1353778"/>
    <lineage>
        <taxon>Bacteria</taxon>
        <taxon>Pseudomonadati</taxon>
        <taxon>Bacteroidota</taxon>
        <taxon>Flavobacteriia</taxon>
        <taxon>Flavobacteriales</taxon>
        <taxon>Flavobacteriaceae</taxon>
        <taxon>Flavobacterium</taxon>
    </lineage>
</organism>